<dbReference type="Proteomes" id="UP001145742">
    <property type="component" value="Unassembled WGS sequence"/>
</dbReference>
<evidence type="ECO:0008006" key="4">
    <source>
        <dbReference type="Google" id="ProtNLM"/>
    </source>
</evidence>
<keyword evidence="3" id="KW-1185">Reference proteome</keyword>
<dbReference type="EMBL" id="WHWB01032114">
    <property type="protein sequence ID" value="KAJ7426949.1"/>
    <property type="molecule type" value="Genomic_DNA"/>
</dbReference>
<evidence type="ECO:0000313" key="2">
    <source>
        <dbReference type="EMBL" id="KAJ7426949.1"/>
    </source>
</evidence>
<keyword evidence="1" id="KW-0732">Signal</keyword>
<evidence type="ECO:0000256" key="1">
    <source>
        <dbReference type="SAM" id="SignalP"/>
    </source>
</evidence>
<reference evidence="2" key="1">
    <citation type="submission" date="2019-10" db="EMBL/GenBank/DDBJ databases">
        <authorList>
            <person name="Soares A.E.R."/>
            <person name="Aleixo A."/>
            <person name="Schneider P."/>
            <person name="Miyaki C.Y."/>
            <person name="Schneider M.P."/>
            <person name="Mello C."/>
            <person name="Vasconcelos A.T.R."/>
        </authorList>
    </citation>
    <scope>NUCLEOTIDE SEQUENCE</scope>
    <source>
        <tissue evidence="2">Muscle</tissue>
    </source>
</reference>
<name>A0ABQ9DRA4_9PASS</name>
<feature type="signal peptide" evidence="1">
    <location>
        <begin position="1"/>
        <end position="17"/>
    </location>
</feature>
<protein>
    <recommendedName>
        <fullName evidence="4">Interleukin-4</fullName>
    </recommendedName>
</protein>
<feature type="chain" id="PRO_5046305307" description="Interleukin-4" evidence="1">
    <location>
        <begin position="18"/>
        <end position="148"/>
    </location>
</feature>
<evidence type="ECO:0000313" key="3">
    <source>
        <dbReference type="Proteomes" id="UP001145742"/>
    </source>
</evidence>
<organism evidence="2 3">
    <name type="scientific">Willisornis vidua</name>
    <name type="common">Xingu scale-backed antbird</name>
    <dbReference type="NCBI Taxonomy" id="1566151"/>
    <lineage>
        <taxon>Eukaryota</taxon>
        <taxon>Metazoa</taxon>
        <taxon>Chordata</taxon>
        <taxon>Craniata</taxon>
        <taxon>Vertebrata</taxon>
        <taxon>Euteleostomi</taxon>
        <taxon>Archelosauria</taxon>
        <taxon>Archosauria</taxon>
        <taxon>Dinosauria</taxon>
        <taxon>Saurischia</taxon>
        <taxon>Theropoda</taxon>
        <taxon>Coelurosauria</taxon>
        <taxon>Aves</taxon>
        <taxon>Neognathae</taxon>
        <taxon>Neoaves</taxon>
        <taxon>Telluraves</taxon>
        <taxon>Australaves</taxon>
        <taxon>Passeriformes</taxon>
        <taxon>Thamnophilidae</taxon>
        <taxon>Willisornis</taxon>
    </lineage>
</organism>
<sequence length="148" mass="16379">MLVQVVALLGLGVLVLGSSAPLRAPSPASPRVGSAQDERARTLVGLIIRELLQDMKRLNFNAVPSVVTVNATLERCMHSHLKTFASTLATLNTPSRVIARKLTRVGIYKNILPKDLDEECETAQVTWDDFLNTLERFLRLLSEKIQDT</sequence>
<comment type="caution">
    <text evidence="2">The sequence shown here is derived from an EMBL/GenBank/DDBJ whole genome shotgun (WGS) entry which is preliminary data.</text>
</comment>
<proteinExistence type="predicted"/>
<accession>A0ABQ9DRA4</accession>
<gene>
    <name evidence="2" type="ORF">WISP_10990</name>
</gene>